<reference evidence="2 3" key="2">
    <citation type="journal article" date="2015" name="PLoS ONE">
        <title>Whole-Genome Optical Mapping and Finished Genome Sequence of Sphingobacterium deserti sp. nov., a New Species Isolated from the Western Desert of China.</title>
        <authorList>
            <person name="Teng C."/>
            <person name="Zhou Z."/>
            <person name="Molnar I."/>
            <person name="Li X."/>
            <person name="Tang R."/>
            <person name="Chen M."/>
            <person name="Wang L."/>
            <person name="Su S."/>
            <person name="Zhang W."/>
            <person name="Lin M."/>
        </authorList>
    </citation>
    <scope>NUCLEOTIDE SEQUENCE [LARGE SCALE GENOMIC DNA]</scope>
    <source>
        <strain evidence="3">ACCC05744</strain>
    </source>
</reference>
<evidence type="ECO:0000313" key="2">
    <source>
        <dbReference type="EMBL" id="KGE12679.1"/>
    </source>
</evidence>
<dbReference type="Proteomes" id="UP000031802">
    <property type="component" value="Unassembled WGS sequence"/>
</dbReference>
<feature type="chain" id="PRO_5002124151" evidence="1">
    <location>
        <begin position="27"/>
        <end position="105"/>
    </location>
</feature>
<evidence type="ECO:0000313" key="3">
    <source>
        <dbReference type="Proteomes" id="UP000031802"/>
    </source>
</evidence>
<dbReference type="OrthoDB" id="1495904at2"/>
<comment type="caution">
    <text evidence="2">The sequence shown here is derived from an EMBL/GenBank/DDBJ whole genome shotgun (WGS) entry which is preliminary data.</text>
</comment>
<protein>
    <submittedName>
        <fullName evidence="2">Uncharacterized protein</fullName>
    </submittedName>
</protein>
<sequence length="105" mass="11315">MKLLNKIKKLVAAGAALAIIGFSAFAMSNNDKEAIQEQYWFEMNAAGTTPVPGPVDPADLPCEQQLTTPNCARLYNASQTTGTGSSRAVITSQINNHVSFRTREN</sequence>
<proteinExistence type="predicted"/>
<name>A0A0B8T5A0_9SPHI</name>
<evidence type="ECO:0000256" key="1">
    <source>
        <dbReference type="SAM" id="SignalP"/>
    </source>
</evidence>
<accession>A0A0B8T5A0</accession>
<feature type="signal peptide" evidence="1">
    <location>
        <begin position="1"/>
        <end position="26"/>
    </location>
</feature>
<reference evidence="3" key="1">
    <citation type="submission" date="2014-04" db="EMBL/GenBank/DDBJ databases">
        <title>Whole-Genome optical mapping and complete genome sequence of Sphingobacterium deserti sp. nov., a new spaces isolated from desert in the west of China.</title>
        <authorList>
            <person name="Teng C."/>
            <person name="Zhou Z."/>
            <person name="Li X."/>
            <person name="Chen M."/>
            <person name="Lin M."/>
            <person name="Wang L."/>
            <person name="Su S."/>
            <person name="Zhang C."/>
            <person name="Zhang W."/>
        </authorList>
    </citation>
    <scope>NUCLEOTIDE SEQUENCE [LARGE SCALE GENOMIC DNA]</scope>
    <source>
        <strain evidence="3">ACCC05744</strain>
    </source>
</reference>
<dbReference type="RefSeq" id="WP_037503174.1">
    <property type="nucleotide sequence ID" value="NZ_JJMU01000066.1"/>
</dbReference>
<keyword evidence="3" id="KW-1185">Reference proteome</keyword>
<gene>
    <name evidence="2" type="ORF">DI53_3719</name>
</gene>
<organism evidence="2 3">
    <name type="scientific">Sphingobacterium deserti</name>
    <dbReference type="NCBI Taxonomy" id="1229276"/>
    <lineage>
        <taxon>Bacteria</taxon>
        <taxon>Pseudomonadati</taxon>
        <taxon>Bacteroidota</taxon>
        <taxon>Sphingobacteriia</taxon>
        <taxon>Sphingobacteriales</taxon>
        <taxon>Sphingobacteriaceae</taxon>
        <taxon>Sphingobacterium</taxon>
    </lineage>
</organism>
<dbReference type="AlphaFoldDB" id="A0A0B8T5A0"/>
<dbReference type="EMBL" id="JJMU01000066">
    <property type="protein sequence ID" value="KGE12679.1"/>
    <property type="molecule type" value="Genomic_DNA"/>
</dbReference>
<keyword evidence="1" id="KW-0732">Signal</keyword>